<keyword evidence="3" id="KW-1003">Cell membrane</keyword>
<dbReference type="OrthoDB" id="9763297at2"/>
<comment type="subcellular location">
    <subcellularLocation>
        <location evidence="1">Cell membrane</location>
        <topology evidence="1">Multi-pass membrane protein</topology>
    </subcellularLocation>
</comment>
<dbReference type="InterPro" id="IPR011701">
    <property type="entry name" value="MFS"/>
</dbReference>
<dbReference type="CDD" id="cd06173">
    <property type="entry name" value="MFS_MefA_like"/>
    <property type="match status" value="1"/>
</dbReference>
<evidence type="ECO:0000256" key="4">
    <source>
        <dbReference type="ARBA" id="ARBA00022692"/>
    </source>
</evidence>
<sequence length="421" mass="44967">MKQKKGFSKDFWLVVAGQIISLFGNAVMRFALPIHLLNVTGSAAVLGVVSGCAFIPLAVMSPIGGIIADRVNKRNIMVFLDFFTSALTILFLLFYGKVNITGLVMVMLFMLYGISGAYQPSVQASIPVLVSGERVMQANAVINMVSSLSGLLGPALGGIAYSLWGIYPVLAMAAGCFFLSAVMELFIHIPSSRRTRNVSVLREAAADLKQSISYISREKSEIGKLTLCCAGVNLVMSSLMIIGLPVIVMQLLRFSESEASRLYGFMQAALAVGGLAGGVGAGVLGARLKVGNSWRLIAYCGILLGPIGVILMIDGPAYLTYAALTAVGMVIMALSSIYTIQIMSYIQMTVPQEMIGKVISWIIAVSTCAQPVGQMVYGFLFEKLDHGVFIIFYAAAALGLLIAWYSRKASGELGGEMQPIF</sequence>
<evidence type="ECO:0000256" key="7">
    <source>
        <dbReference type="SAM" id="Phobius"/>
    </source>
</evidence>
<dbReference type="Gene3D" id="1.20.1250.20">
    <property type="entry name" value="MFS general substrate transporter like domains"/>
    <property type="match status" value="1"/>
</dbReference>
<dbReference type="Pfam" id="PF07690">
    <property type="entry name" value="MFS_1"/>
    <property type="match status" value="1"/>
</dbReference>
<evidence type="ECO:0000256" key="3">
    <source>
        <dbReference type="ARBA" id="ARBA00022475"/>
    </source>
</evidence>
<feature type="transmembrane region" description="Helical" evidence="7">
    <location>
        <begin position="75"/>
        <end position="94"/>
    </location>
</feature>
<feature type="transmembrane region" description="Helical" evidence="7">
    <location>
        <begin position="319"/>
        <end position="346"/>
    </location>
</feature>
<dbReference type="RefSeq" id="WP_055153384.1">
    <property type="nucleotide sequence ID" value="NZ_CYZU01000022.1"/>
</dbReference>
<feature type="transmembrane region" description="Helical" evidence="7">
    <location>
        <begin position="12"/>
        <end position="32"/>
    </location>
</feature>
<keyword evidence="5 7" id="KW-1133">Transmembrane helix</keyword>
<keyword evidence="2" id="KW-0813">Transport</keyword>
<dbReference type="GO" id="GO:0022857">
    <property type="term" value="F:transmembrane transporter activity"/>
    <property type="evidence" value="ECO:0007669"/>
    <property type="project" value="InterPro"/>
</dbReference>
<feature type="transmembrane region" description="Helical" evidence="7">
    <location>
        <begin position="140"/>
        <end position="160"/>
    </location>
</feature>
<evidence type="ECO:0000256" key="5">
    <source>
        <dbReference type="ARBA" id="ARBA00022989"/>
    </source>
</evidence>
<evidence type="ECO:0000256" key="2">
    <source>
        <dbReference type="ARBA" id="ARBA00022448"/>
    </source>
</evidence>
<proteinExistence type="predicted"/>
<dbReference type="AlphaFoldDB" id="A0A174FT72"/>
<feature type="transmembrane region" description="Helical" evidence="7">
    <location>
        <begin position="166"/>
        <end position="187"/>
    </location>
</feature>
<dbReference type="GO" id="GO:0005886">
    <property type="term" value="C:plasma membrane"/>
    <property type="evidence" value="ECO:0007669"/>
    <property type="project" value="UniProtKB-SubCell"/>
</dbReference>
<dbReference type="PROSITE" id="PS50850">
    <property type="entry name" value="MFS"/>
    <property type="match status" value="1"/>
</dbReference>
<keyword evidence="6 7" id="KW-0472">Membrane</keyword>
<name>A0A174FT72_9FIRM</name>
<dbReference type="PANTHER" id="PTHR43266:SF9">
    <property type="entry name" value="PERMEASE, MAJOR FACILITATOR SUPERFAMILY-RELATED"/>
    <property type="match status" value="1"/>
</dbReference>
<evidence type="ECO:0000256" key="1">
    <source>
        <dbReference type="ARBA" id="ARBA00004651"/>
    </source>
</evidence>
<keyword evidence="4 7" id="KW-0812">Transmembrane</keyword>
<evidence type="ECO:0000313" key="9">
    <source>
        <dbReference type="EMBL" id="CUO53472.1"/>
    </source>
</evidence>
<dbReference type="InterPro" id="IPR036259">
    <property type="entry name" value="MFS_trans_sf"/>
</dbReference>
<dbReference type="STRING" id="39482.ERS852491_02493"/>
<gene>
    <name evidence="9" type="ORF">ERS852491_02493</name>
</gene>
<feature type="transmembrane region" description="Helical" evidence="7">
    <location>
        <begin position="296"/>
        <end position="313"/>
    </location>
</feature>
<feature type="transmembrane region" description="Helical" evidence="7">
    <location>
        <begin position="264"/>
        <end position="284"/>
    </location>
</feature>
<evidence type="ECO:0000313" key="10">
    <source>
        <dbReference type="Proteomes" id="UP000095544"/>
    </source>
</evidence>
<dbReference type="SUPFAM" id="SSF103473">
    <property type="entry name" value="MFS general substrate transporter"/>
    <property type="match status" value="1"/>
</dbReference>
<reference evidence="9 10" key="1">
    <citation type="submission" date="2015-09" db="EMBL/GenBank/DDBJ databases">
        <authorList>
            <consortium name="Pathogen Informatics"/>
        </authorList>
    </citation>
    <scope>NUCLEOTIDE SEQUENCE [LARGE SCALE GENOMIC DNA]</scope>
    <source>
        <strain evidence="9 10">2789STDY5834876</strain>
    </source>
</reference>
<evidence type="ECO:0000259" key="8">
    <source>
        <dbReference type="PROSITE" id="PS50850"/>
    </source>
</evidence>
<feature type="domain" description="Major facilitator superfamily (MFS) profile" evidence="8">
    <location>
        <begin position="10"/>
        <end position="411"/>
    </location>
</feature>
<dbReference type="InterPro" id="IPR020846">
    <property type="entry name" value="MFS_dom"/>
</dbReference>
<organism evidence="9 10">
    <name type="scientific">Faecalicatena contorta</name>
    <dbReference type="NCBI Taxonomy" id="39482"/>
    <lineage>
        <taxon>Bacteria</taxon>
        <taxon>Bacillati</taxon>
        <taxon>Bacillota</taxon>
        <taxon>Clostridia</taxon>
        <taxon>Lachnospirales</taxon>
        <taxon>Lachnospiraceae</taxon>
        <taxon>Faecalicatena</taxon>
    </lineage>
</organism>
<dbReference type="Proteomes" id="UP000095544">
    <property type="component" value="Unassembled WGS sequence"/>
</dbReference>
<feature type="transmembrane region" description="Helical" evidence="7">
    <location>
        <begin position="100"/>
        <end position="119"/>
    </location>
</feature>
<dbReference type="PANTHER" id="PTHR43266">
    <property type="entry name" value="MACROLIDE-EFFLUX PROTEIN"/>
    <property type="match status" value="1"/>
</dbReference>
<feature type="transmembrane region" description="Helical" evidence="7">
    <location>
        <begin position="225"/>
        <end position="252"/>
    </location>
</feature>
<evidence type="ECO:0000256" key="6">
    <source>
        <dbReference type="ARBA" id="ARBA00023136"/>
    </source>
</evidence>
<dbReference type="EMBL" id="CYZU01000022">
    <property type="protein sequence ID" value="CUO53472.1"/>
    <property type="molecule type" value="Genomic_DNA"/>
</dbReference>
<feature type="transmembrane region" description="Helical" evidence="7">
    <location>
        <begin position="358"/>
        <end position="380"/>
    </location>
</feature>
<accession>A0A174FT72</accession>
<feature type="transmembrane region" description="Helical" evidence="7">
    <location>
        <begin position="44"/>
        <end position="68"/>
    </location>
</feature>
<protein>
    <submittedName>
        <fullName evidence="9">Enterobactin exporter EntS</fullName>
    </submittedName>
</protein>
<feature type="transmembrane region" description="Helical" evidence="7">
    <location>
        <begin position="386"/>
        <end position="405"/>
    </location>
</feature>